<proteinExistence type="predicted"/>
<evidence type="ECO:0000256" key="3">
    <source>
        <dbReference type="ARBA" id="ARBA00022723"/>
    </source>
</evidence>
<dbReference type="Gene3D" id="1.10.760.10">
    <property type="entry name" value="Cytochrome c-like domain"/>
    <property type="match status" value="2"/>
</dbReference>
<dbReference type="PANTHER" id="PTHR33751">
    <property type="entry name" value="CBB3-TYPE CYTOCHROME C OXIDASE SUBUNIT FIXP"/>
    <property type="match status" value="1"/>
</dbReference>
<dbReference type="InterPro" id="IPR009056">
    <property type="entry name" value="Cyt_c-like_dom"/>
</dbReference>
<dbReference type="InterPro" id="IPR008168">
    <property type="entry name" value="Cyt_C_IC"/>
</dbReference>
<evidence type="ECO:0000256" key="5">
    <source>
        <dbReference type="ARBA" id="ARBA00023004"/>
    </source>
</evidence>
<dbReference type="SUPFAM" id="SSF46626">
    <property type="entry name" value="Cytochrome c"/>
    <property type="match status" value="2"/>
</dbReference>
<feature type="signal peptide" evidence="7">
    <location>
        <begin position="1"/>
        <end position="28"/>
    </location>
</feature>
<evidence type="ECO:0000256" key="7">
    <source>
        <dbReference type="SAM" id="SignalP"/>
    </source>
</evidence>
<dbReference type="PIRSF" id="PIRSF000005">
    <property type="entry name" value="Cytochrome_c4"/>
    <property type="match status" value="1"/>
</dbReference>
<evidence type="ECO:0000313" key="10">
    <source>
        <dbReference type="Proteomes" id="UP000216524"/>
    </source>
</evidence>
<sequence length="238" mass="24100">MNLHRQVRRWPALPTLALAALCSPAAHAQAGAADAARIASQGADGVAACVTCHGAKGEGNPAAGFPHLAGLGSGYLYEQLTALANGSRANPVMAPIAKGLSDPQRQALAQYYAGLPAPFDADQLAATHLGEPAKSDAGAWLAVRGAWDKNVPACNQCHGPGGIGVGTAFPALAGQPAAYIAGQLRAWRQGQRPPGPLALMPAVATRLSDAEIDAVSAYYANLPKQAAAPAAPRPEAAK</sequence>
<protein>
    <submittedName>
        <fullName evidence="9">Cytochrome C</fullName>
    </submittedName>
</protein>
<dbReference type="EMBL" id="NEVV01000001">
    <property type="protein sequence ID" value="OZI81890.1"/>
    <property type="molecule type" value="Genomic_DNA"/>
</dbReference>
<evidence type="ECO:0000256" key="1">
    <source>
        <dbReference type="ARBA" id="ARBA00022448"/>
    </source>
</evidence>
<reference evidence="9 10" key="1">
    <citation type="submission" date="2017-05" db="EMBL/GenBank/DDBJ databases">
        <title>Complete and WGS of Bordetella genogroups.</title>
        <authorList>
            <person name="Spilker T."/>
            <person name="Lipuma J."/>
        </authorList>
    </citation>
    <scope>NUCLEOTIDE SEQUENCE [LARGE SCALE GENOMIC DNA]</scope>
    <source>
        <strain evidence="9 10">AU3139</strain>
    </source>
</reference>
<organism evidence="9 10">
    <name type="scientific">Bordetella genomosp. 6</name>
    <dbReference type="NCBI Taxonomy" id="463024"/>
    <lineage>
        <taxon>Bacteria</taxon>
        <taxon>Pseudomonadati</taxon>
        <taxon>Pseudomonadota</taxon>
        <taxon>Betaproteobacteria</taxon>
        <taxon>Burkholderiales</taxon>
        <taxon>Alcaligenaceae</taxon>
        <taxon>Bordetella</taxon>
    </lineage>
</organism>
<dbReference type="PRINTS" id="PR00605">
    <property type="entry name" value="CYTCHROMECIC"/>
</dbReference>
<evidence type="ECO:0000256" key="6">
    <source>
        <dbReference type="PROSITE-ProRule" id="PRU00433"/>
    </source>
</evidence>
<name>A0ABX4FI34_9BORD</name>
<dbReference type="PANTHER" id="PTHR33751:SF11">
    <property type="entry name" value="BLL4483 PROTEIN"/>
    <property type="match status" value="1"/>
</dbReference>
<evidence type="ECO:0000256" key="2">
    <source>
        <dbReference type="ARBA" id="ARBA00022617"/>
    </source>
</evidence>
<keyword evidence="3 6" id="KW-0479">Metal-binding</keyword>
<keyword evidence="7" id="KW-0732">Signal</keyword>
<accession>A0ABX4FI34</accession>
<dbReference type="Proteomes" id="UP000216524">
    <property type="component" value="Unassembled WGS sequence"/>
</dbReference>
<dbReference type="InterPro" id="IPR050597">
    <property type="entry name" value="Cytochrome_c_Oxidase_Subunit"/>
</dbReference>
<feature type="domain" description="Cytochrome c" evidence="8">
    <location>
        <begin position="26"/>
        <end position="223"/>
    </location>
</feature>
<dbReference type="RefSeq" id="WP_033462293.1">
    <property type="nucleotide sequence ID" value="NZ_NEVV01000001.1"/>
</dbReference>
<dbReference type="InterPro" id="IPR036909">
    <property type="entry name" value="Cyt_c-like_dom_sf"/>
</dbReference>
<evidence type="ECO:0000256" key="4">
    <source>
        <dbReference type="ARBA" id="ARBA00022982"/>
    </source>
</evidence>
<keyword evidence="5 6" id="KW-0408">Iron</keyword>
<comment type="caution">
    <text evidence="9">The sequence shown here is derived from an EMBL/GenBank/DDBJ whole genome shotgun (WGS) entry which is preliminary data.</text>
</comment>
<keyword evidence="4" id="KW-0249">Electron transport</keyword>
<dbReference type="Pfam" id="PF00034">
    <property type="entry name" value="Cytochrom_C"/>
    <property type="match status" value="1"/>
</dbReference>
<keyword evidence="10" id="KW-1185">Reference proteome</keyword>
<dbReference type="Pfam" id="PF13442">
    <property type="entry name" value="Cytochrome_CBB3"/>
    <property type="match status" value="1"/>
</dbReference>
<keyword evidence="1" id="KW-0813">Transport</keyword>
<evidence type="ECO:0000313" key="9">
    <source>
        <dbReference type="EMBL" id="OZI81890.1"/>
    </source>
</evidence>
<dbReference type="PROSITE" id="PS51007">
    <property type="entry name" value="CYTC"/>
    <property type="match status" value="1"/>
</dbReference>
<gene>
    <name evidence="9" type="ORF">CAL23_09375</name>
</gene>
<feature type="chain" id="PRO_5046247282" evidence="7">
    <location>
        <begin position="29"/>
        <end position="238"/>
    </location>
</feature>
<evidence type="ECO:0000259" key="8">
    <source>
        <dbReference type="PROSITE" id="PS51007"/>
    </source>
</evidence>
<keyword evidence="2 6" id="KW-0349">Heme</keyword>
<dbReference type="InterPro" id="IPR024167">
    <property type="entry name" value="Cytochrome_c4-like"/>
</dbReference>